<dbReference type="EMBL" id="MCFA01000085">
    <property type="protein sequence ID" value="ORY09504.1"/>
    <property type="molecule type" value="Genomic_DNA"/>
</dbReference>
<evidence type="ECO:0000259" key="2">
    <source>
        <dbReference type="SMART" id="SM00974"/>
    </source>
</evidence>
<reference evidence="3 4" key="1">
    <citation type="submission" date="2016-07" db="EMBL/GenBank/DDBJ databases">
        <title>Pervasive Adenine N6-methylation of Active Genes in Fungi.</title>
        <authorList>
            <consortium name="DOE Joint Genome Institute"/>
            <person name="Mondo S.J."/>
            <person name="Dannebaum R.O."/>
            <person name="Kuo R.C."/>
            <person name="Labutti K."/>
            <person name="Haridas S."/>
            <person name="Kuo A."/>
            <person name="Salamov A."/>
            <person name="Ahrendt S.R."/>
            <person name="Lipzen A."/>
            <person name="Sullivan W."/>
            <person name="Andreopoulos W.B."/>
            <person name="Clum A."/>
            <person name="Lindquist E."/>
            <person name="Daum C."/>
            <person name="Ramamoorthy G.K."/>
            <person name="Gryganskyi A."/>
            <person name="Culley D."/>
            <person name="Magnuson J.K."/>
            <person name="James T.Y."/>
            <person name="O'Malley M.A."/>
            <person name="Stajich J.E."/>
            <person name="Spatafora J.W."/>
            <person name="Visel A."/>
            <person name="Grigoriev I.V."/>
        </authorList>
    </citation>
    <scope>NUCLEOTIDE SEQUENCE [LARGE SCALE GENOMIC DNA]</scope>
    <source>
        <strain evidence="3 4">CBS 115471</strain>
    </source>
</reference>
<dbReference type="PANTHER" id="PTHR28094:SF2">
    <property type="entry name" value="BACTERIOPHAGE T5 ORF172 DNA-BINDING DOMAIN-CONTAINING PROTEIN"/>
    <property type="match status" value="1"/>
</dbReference>
<protein>
    <recommendedName>
        <fullName evidence="2">Bacteriophage T5 Orf172 DNA-binding domain-containing protein</fullName>
    </recommendedName>
</protein>
<name>A0A1Y1ZH48_9PLEO</name>
<keyword evidence="1" id="KW-1133">Transmembrane helix</keyword>
<dbReference type="Proteomes" id="UP000193144">
    <property type="component" value="Unassembled WGS sequence"/>
</dbReference>
<dbReference type="OrthoDB" id="3511049at2759"/>
<feature type="domain" description="Bacteriophage T5 Orf172 DNA-binding" evidence="2">
    <location>
        <begin position="32"/>
        <end position="132"/>
    </location>
</feature>
<keyword evidence="1" id="KW-0472">Membrane</keyword>
<evidence type="ECO:0000313" key="4">
    <source>
        <dbReference type="Proteomes" id="UP000193144"/>
    </source>
</evidence>
<comment type="caution">
    <text evidence="3">The sequence shown here is derived from an EMBL/GenBank/DDBJ whole genome shotgun (WGS) entry which is preliminary data.</text>
</comment>
<gene>
    <name evidence="3" type="ORF">BCR34DRAFT_602766</name>
</gene>
<keyword evidence="1" id="KW-0812">Transmembrane</keyword>
<organism evidence="3 4">
    <name type="scientific">Clohesyomyces aquaticus</name>
    <dbReference type="NCBI Taxonomy" id="1231657"/>
    <lineage>
        <taxon>Eukaryota</taxon>
        <taxon>Fungi</taxon>
        <taxon>Dikarya</taxon>
        <taxon>Ascomycota</taxon>
        <taxon>Pezizomycotina</taxon>
        <taxon>Dothideomycetes</taxon>
        <taxon>Pleosporomycetidae</taxon>
        <taxon>Pleosporales</taxon>
        <taxon>Lindgomycetaceae</taxon>
        <taxon>Clohesyomyces</taxon>
    </lineage>
</organism>
<accession>A0A1Y1ZH48</accession>
<dbReference type="AlphaFoldDB" id="A0A1Y1ZH48"/>
<evidence type="ECO:0000256" key="1">
    <source>
        <dbReference type="SAM" id="Phobius"/>
    </source>
</evidence>
<dbReference type="SMART" id="SM00974">
    <property type="entry name" value="T5orf172"/>
    <property type="match status" value="1"/>
</dbReference>
<dbReference type="InterPro" id="IPR018306">
    <property type="entry name" value="Phage_T5_Orf172_DNA-bd"/>
</dbReference>
<dbReference type="STRING" id="1231657.A0A1Y1ZH48"/>
<dbReference type="InterPro" id="IPR053006">
    <property type="entry name" value="Meiosis_regulatory"/>
</dbReference>
<keyword evidence="4" id="KW-1185">Reference proteome</keyword>
<dbReference type="PANTHER" id="PTHR28094">
    <property type="entry name" value="MEIOTICALLY UP-REGULATED GENE 113 PROTEIN"/>
    <property type="match status" value="1"/>
</dbReference>
<sequence length="243" mass="28104">MNIDLEDMDTPKEQKKAKVDTGVIYILRCTDPGRSGLVKIGWTRGSINKRKGSGIESKCKIKLENVWGSGRMEGGRLAHCLHVEKLIHKDLANRRRKFECNVCKRKKTNCPAIHNEWFQVSEDMAIQTAKRWVKFMLHAPYNEYGVLKPEWEAHLQRTETWQTANEDLRWSRWSEFTDSPPELPLSPPPPPPPSTLQQCRIRLAAVKENKLWIFLWYFPLEFIALCSSAAFMQTQPKSHGSES</sequence>
<dbReference type="Pfam" id="PF10544">
    <property type="entry name" value="T5orf172"/>
    <property type="match status" value="1"/>
</dbReference>
<evidence type="ECO:0000313" key="3">
    <source>
        <dbReference type="EMBL" id="ORY09504.1"/>
    </source>
</evidence>
<feature type="transmembrane region" description="Helical" evidence="1">
    <location>
        <begin position="211"/>
        <end position="232"/>
    </location>
</feature>
<proteinExistence type="predicted"/>